<dbReference type="PANTHER" id="PTHR24220">
    <property type="entry name" value="IMPORT ATP-BINDING PROTEIN"/>
    <property type="match status" value="1"/>
</dbReference>
<dbReference type="FunFam" id="3.40.50.300:FF:000032">
    <property type="entry name" value="Export ABC transporter ATP-binding protein"/>
    <property type="match status" value="1"/>
</dbReference>
<dbReference type="PROSITE" id="PS00211">
    <property type="entry name" value="ABC_TRANSPORTER_1"/>
    <property type="match status" value="1"/>
</dbReference>
<dbReference type="GO" id="GO:0016887">
    <property type="term" value="F:ATP hydrolysis activity"/>
    <property type="evidence" value="ECO:0007669"/>
    <property type="project" value="InterPro"/>
</dbReference>
<dbReference type="InterPro" id="IPR015854">
    <property type="entry name" value="ABC_transpr_LolD-like"/>
</dbReference>
<dbReference type="InterPro" id="IPR003439">
    <property type="entry name" value="ABC_transporter-like_ATP-bd"/>
</dbReference>
<dbReference type="Proteomes" id="UP000246005">
    <property type="component" value="Unassembled WGS sequence"/>
</dbReference>
<dbReference type="InterPro" id="IPR027417">
    <property type="entry name" value="P-loop_NTPase"/>
</dbReference>
<feature type="domain" description="ABC transporter" evidence="4">
    <location>
        <begin position="20"/>
        <end position="256"/>
    </location>
</feature>
<evidence type="ECO:0000313" key="5">
    <source>
        <dbReference type="EMBL" id="PWK86308.1"/>
    </source>
</evidence>
<dbReference type="GO" id="GO:0098796">
    <property type="term" value="C:membrane protein complex"/>
    <property type="evidence" value="ECO:0007669"/>
    <property type="project" value="UniProtKB-ARBA"/>
</dbReference>
<dbReference type="SMART" id="SM00382">
    <property type="entry name" value="AAA"/>
    <property type="match status" value="1"/>
</dbReference>
<evidence type="ECO:0000256" key="3">
    <source>
        <dbReference type="ARBA" id="ARBA00022840"/>
    </source>
</evidence>
<gene>
    <name evidence="5" type="ORF">C8D88_105351</name>
</gene>
<organism evidence="5 6">
    <name type="scientific">Lentzea atacamensis</name>
    <dbReference type="NCBI Taxonomy" id="531938"/>
    <lineage>
        <taxon>Bacteria</taxon>
        <taxon>Bacillati</taxon>
        <taxon>Actinomycetota</taxon>
        <taxon>Actinomycetes</taxon>
        <taxon>Pseudonocardiales</taxon>
        <taxon>Pseudonocardiaceae</taxon>
        <taxon>Lentzea</taxon>
    </lineage>
</organism>
<keyword evidence="3 5" id="KW-0067">ATP-binding</keyword>
<accession>A0A316HZT7</accession>
<keyword evidence="1" id="KW-0813">Transport</keyword>
<dbReference type="InterPro" id="IPR017871">
    <property type="entry name" value="ABC_transporter-like_CS"/>
</dbReference>
<dbReference type="InterPro" id="IPR003593">
    <property type="entry name" value="AAA+_ATPase"/>
</dbReference>
<dbReference type="InterPro" id="IPR017911">
    <property type="entry name" value="MacB-like_ATP-bd"/>
</dbReference>
<dbReference type="GO" id="GO:0005524">
    <property type="term" value="F:ATP binding"/>
    <property type="evidence" value="ECO:0007669"/>
    <property type="project" value="UniProtKB-KW"/>
</dbReference>
<evidence type="ECO:0000256" key="2">
    <source>
        <dbReference type="ARBA" id="ARBA00022741"/>
    </source>
</evidence>
<dbReference type="SUPFAM" id="SSF52540">
    <property type="entry name" value="P-loop containing nucleoside triphosphate hydrolases"/>
    <property type="match status" value="1"/>
</dbReference>
<keyword evidence="2" id="KW-0547">Nucleotide-binding</keyword>
<dbReference type="Pfam" id="PF00005">
    <property type="entry name" value="ABC_tran"/>
    <property type="match status" value="1"/>
</dbReference>
<proteinExistence type="predicted"/>
<dbReference type="GO" id="GO:0005886">
    <property type="term" value="C:plasma membrane"/>
    <property type="evidence" value="ECO:0007669"/>
    <property type="project" value="TreeGrafter"/>
</dbReference>
<sequence>MFGTRGQTTAPVGRSIGDAVTLVDVTMNYGTKYAVVHAVRQVALGFGRGSMTAVMGPSGSGKTTLLHCAAGLIRPSAGQVFIGETDISRLDEDSLARLRRSRISMVFQAYNLLPALTAEQNVMLPLRLAGHKPASAQVIDALRQVGLADRAKHRPGQLSGGQQQRVAIARALITNPEVLFADEPTGALDVHNGREVLSALRHLVDVRGQTVVMATHDPMAAACADRVVFLSDGVVVAEQRQPTPETVAAKLAALGG</sequence>
<dbReference type="PANTHER" id="PTHR24220:SF685">
    <property type="entry name" value="ABC TRANSPORTER RELATED"/>
    <property type="match status" value="1"/>
</dbReference>
<comment type="caution">
    <text evidence="5">The sequence shown here is derived from an EMBL/GenBank/DDBJ whole genome shotgun (WGS) entry which is preliminary data.</text>
</comment>
<evidence type="ECO:0000313" key="6">
    <source>
        <dbReference type="Proteomes" id="UP000246005"/>
    </source>
</evidence>
<evidence type="ECO:0000256" key="1">
    <source>
        <dbReference type="ARBA" id="ARBA00022448"/>
    </source>
</evidence>
<dbReference type="PROSITE" id="PS50893">
    <property type="entry name" value="ABC_TRANSPORTER_2"/>
    <property type="match status" value="1"/>
</dbReference>
<evidence type="ECO:0000259" key="4">
    <source>
        <dbReference type="PROSITE" id="PS50893"/>
    </source>
</evidence>
<dbReference type="EMBL" id="QGHB01000005">
    <property type="protein sequence ID" value="PWK86308.1"/>
    <property type="molecule type" value="Genomic_DNA"/>
</dbReference>
<dbReference type="AlphaFoldDB" id="A0A316HZT7"/>
<dbReference type="CDD" id="cd03255">
    <property type="entry name" value="ABC_MJ0796_LolCDE_FtsE"/>
    <property type="match status" value="1"/>
</dbReference>
<reference evidence="5 6" key="1">
    <citation type="submission" date="2018-05" db="EMBL/GenBank/DDBJ databases">
        <title>Genomic Encyclopedia of Type Strains, Phase IV (KMG-IV): sequencing the most valuable type-strain genomes for metagenomic binning, comparative biology and taxonomic classification.</title>
        <authorList>
            <person name="Goeker M."/>
        </authorList>
    </citation>
    <scope>NUCLEOTIDE SEQUENCE [LARGE SCALE GENOMIC DNA]</scope>
    <source>
        <strain evidence="5 6">DSM 45480</strain>
    </source>
</reference>
<protein>
    <submittedName>
        <fullName evidence="5">Putative ABC transport system ATP-binding protein</fullName>
    </submittedName>
</protein>
<name>A0A316HZT7_9PSEU</name>
<dbReference type="Gene3D" id="3.40.50.300">
    <property type="entry name" value="P-loop containing nucleotide triphosphate hydrolases"/>
    <property type="match status" value="1"/>
</dbReference>
<dbReference type="GO" id="GO:0022857">
    <property type="term" value="F:transmembrane transporter activity"/>
    <property type="evidence" value="ECO:0007669"/>
    <property type="project" value="UniProtKB-ARBA"/>
</dbReference>